<dbReference type="EMBL" id="SDMP01000017">
    <property type="protein sequence ID" value="RYR00878.1"/>
    <property type="molecule type" value="Genomic_DNA"/>
</dbReference>
<comment type="caution">
    <text evidence="2">The sequence shown here is derived from an EMBL/GenBank/DDBJ whole genome shotgun (WGS) entry which is preliminary data.</text>
</comment>
<keyword evidence="1" id="KW-0732">Signal</keyword>
<reference evidence="2 3" key="1">
    <citation type="submission" date="2019-01" db="EMBL/GenBank/DDBJ databases">
        <title>Sequencing of cultivated peanut Arachis hypogaea provides insights into genome evolution and oil improvement.</title>
        <authorList>
            <person name="Chen X."/>
        </authorList>
    </citation>
    <scope>NUCLEOTIDE SEQUENCE [LARGE SCALE GENOMIC DNA]</scope>
    <source>
        <strain evidence="3">cv. Fuhuasheng</strain>
        <tissue evidence="2">Leaves</tissue>
    </source>
</reference>
<proteinExistence type="predicted"/>
<evidence type="ECO:0000313" key="3">
    <source>
        <dbReference type="Proteomes" id="UP000289738"/>
    </source>
</evidence>
<accession>A0A444YG27</accession>
<feature type="chain" id="PRO_5018967644" description="Secreted protein" evidence="1">
    <location>
        <begin position="22"/>
        <end position="94"/>
    </location>
</feature>
<keyword evidence="3" id="KW-1185">Reference proteome</keyword>
<protein>
    <recommendedName>
        <fullName evidence="4">Secreted protein</fullName>
    </recommendedName>
</protein>
<gene>
    <name evidence="2" type="ORF">Ahy_B07g088973</name>
</gene>
<name>A0A444YG27_ARAHY</name>
<evidence type="ECO:0000256" key="1">
    <source>
        <dbReference type="SAM" id="SignalP"/>
    </source>
</evidence>
<dbReference type="Proteomes" id="UP000289738">
    <property type="component" value="Chromosome B07"/>
</dbReference>
<organism evidence="2 3">
    <name type="scientific">Arachis hypogaea</name>
    <name type="common">Peanut</name>
    <dbReference type="NCBI Taxonomy" id="3818"/>
    <lineage>
        <taxon>Eukaryota</taxon>
        <taxon>Viridiplantae</taxon>
        <taxon>Streptophyta</taxon>
        <taxon>Embryophyta</taxon>
        <taxon>Tracheophyta</taxon>
        <taxon>Spermatophyta</taxon>
        <taxon>Magnoliopsida</taxon>
        <taxon>eudicotyledons</taxon>
        <taxon>Gunneridae</taxon>
        <taxon>Pentapetalae</taxon>
        <taxon>rosids</taxon>
        <taxon>fabids</taxon>
        <taxon>Fabales</taxon>
        <taxon>Fabaceae</taxon>
        <taxon>Papilionoideae</taxon>
        <taxon>50 kb inversion clade</taxon>
        <taxon>dalbergioids sensu lato</taxon>
        <taxon>Dalbergieae</taxon>
        <taxon>Pterocarpus clade</taxon>
        <taxon>Arachis</taxon>
    </lineage>
</organism>
<evidence type="ECO:0000313" key="2">
    <source>
        <dbReference type="EMBL" id="RYR00878.1"/>
    </source>
</evidence>
<evidence type="ECO:0008006" key="4">
    <source>
        <dbReference type="Google" id="ProtNLM"/>
    </source>
</evidence>
<dbReference type="AlphaFoldDB" id="A0A444YG27"/>
<sequence>MMMHSSMRSFVSLCVSQPAAAATASVAAELFSSAKGCRRTGSDRQRVRSKSLAVDPLLLHVVASVLARRSSFPSSTLLYIVVVVVDLQIEELSV</sequence>
<feature type="signal peptide" evidence="1">
    <location>
        <begin position="1"/>
        <end position="21"/>
    </location>
</feature>